<name>A0A9W6C9F0_9FIRM</name>
<feature type="transmembrane region" description="Helical" evidence="1">
    <location>
        <begin position="118"/>
        <end position="138"/>
    </location>
</feature>
<dbReference type="RefSeq" id="WP_243097587.1">
    <property type="nucleotide sequence ID" value="NZ_BSBO01000007.1"/>
</dbReference>
<keyword evidence="4" id="KW-1185">Reference proteome</keyword>
<keyword evidence="1" id="KW-1133">Transmembrane helix</keyword>
<dbReference type="AlphaFoldDB" id="A0A9W6C9F0"/>
<dbReference type="Proteomes" id="UP001145094">
    <property type="component" value="Unassembled WGS sequence"/>
</dbReference>
<feature type="transmembrane region" description="Helical" evidence="1">
    <location>
        <begin position="21"/>
        <end position="44"/>
    </location>
</feature>
<reference evidence="2" key="1">
    <citation type="submission" date="2022-11" db="EMBL/GenBank/DDBJ databases">
        <title>Draft genome sequence of Sellimonas catena strain 12EGH17.</title>
        <authorList>
            <person name="Hisatomi A."/>
            <person name="Ohkuma M."/>
            <person name="Sakamoto M."/>
        </authorList>
    </citation>
    <scope>NUCLEOTIDE SEQUENCE</scope>
    <source>
        <strain evidence="2">12EGH17</strain>
    </source>
</reference>
<reference evidence="3" key="4">
    <citation type="submission" date="2022-11" db="EMBL/GenBank/DDBJ databases">
        <title>Draft genome sequence of Sellimonas catena strain 18CBH55.</title>
        <authorList>
            <person name="Atsushi H."/>
            <person name="Moriya O."/>
            <person name="Mitsuo S."/>
        </authorList>
    </citation>
    <scope>NUCLEOTIDE SEQUENCE</scope>
    <source>
        <strain evidence="3">18CBH55</strain>
    </source>
</reference>
<comment type="caution">
    <text evidence="2">The sequence shown here is derived from an EMBL/GenBank/DDBJ whole genome shotgun (WGS) entry which is preliminary data.</text>
</comment>
<sequence>MSNYLNYQEESTNIVKSRKKLSMIILAGVYLGIWAVSLISFWLFGSGSDALGYSIMYLWILLPVTTFILSLIIGKNDYWGQKKWLIALGFGLMYMLAEYGTFSAANMITFQKINLPEFIMIPIGTMVSLIGMGIGTRIRRCAWSN</sequence>
<evidence type="ECO:0000256" key="1">
    <source>
        <dbReference type="SAM" id="Phobius"/>
    </source>
</evidence>
<gene>
    <name evidence="2" type="ORF">Selli1_09550</name>
    <name evidence="3" type="ORF">Selli2_36120</name>
</gene>
<reference evidence="3" key="3">
    <citation type="submission" date="2022-11" db="EMBL/GenBank/DDBJ databases">
        <title>Draft genome sequence of Sellimonas catena strain 18CBH55.</title>
        <authorList>
            <person name="Hisatomi A."/>
            <person name="Ohkuma M."/>
            <person name="Sakamoto M."/>
        </authorList>
    </citation>
    <scope>NUCLEOTIDE SEQUENCE</scope>
    <source>
        <strain evidence="3">18CBH55</strain>
    </source>
</reference>
<protein>
    <submittedName>
        <fullName evidence="2">Uncharacterized protein</fullName>
    </submittedName>
</protein>
<keyword evidence="1" id="KW-0472">Membrane</keyword>
<feature type="transmembrane region" description="Helical" evidence="1">
    <location>
        <begin position="50"/>
        <end position="72"/>
    </location>
</feature>
<dbReference type="EMBL" id="BSCH01000046">
    <property type="protein sequence ID" value="GLG92184.1"/>
    <property type="molecule type" value="Genomic_DNA"/>
</dbReference>
<keyword evidence="1" id="KW-0812">Transmembrane</keyword>
<accession>A0A9W6C9F0</accession>
<evidence type="ECO:0000313" key="2">
    <source>
        <dbReference type="EMBL" id="GLG03781.1"/>
    </source>
</evidence>
<dbReference type="EMBL" id="BSBO01000007">
    <property type="protein sequence ID" value="GLG03781.1"/>
    <property type="molecule type" value="Genomic_DNA"/>
</dbReference>
<reference evidence="2" key="2">
    <citation type="submission" date="2022-11" db="EMBL/GenBank/DDBJ databases">
        <title>Draft genome sequence of Sellimonas catena strain 12EGH17.</title>
        <authorList>
            <person name="Atsushi H."/>
            <person name="Moriya O."/>
            <person name="Mitsuo S."/>
        </authorList>
    </citation>
    <scope>NUCLEOTIDE SEQUENCE</scope>
    <source>
        <strain evidence="2">12EGH17</strain>
    </source>
</reference>
<organism evidence="2 4">
    <name type="scientific">Sellimonas catena</name>
    <dbReference type="NCBI Taxonomy" id="2994035"/>
    <lineage>
        <taxon>Bacteria</taxon>
        <taxon>Bacillati</taxon>
        <taxon>Bacillota</taxon>
        <taxon>Clostridia</taxon>
        <taxon>Lachnospirales</taxon>
        <taxon>Lachnospiraceae</taxon>
        <taxon>Sellimonas</taxon>
    </lineage>
</organism>
<proteinExistence type="predicted"/>
<reference evidence="2 4" key="5">
    <citation type="journal article" date="2023" name="Int. J. Syst. Evol. Microbiol.">
        <title>Sellimonas catena sp. nov., isolated from human faeces.</title>
        <authorList>
            <person name="Hisatomi A."/>
            <person name="Ohkuma M."/>
            <person name="Sakamoto M."/>
        </authorList>
    </citation>
    <scope>NUCLEOTIDE SEQUENCE [LARGE SCALE GENOMIC DNA]</scope>
    <source>
        <strain evidence="2 4">12EGH17</strain>
        <strain evidence="3">18CBH55</strain>
    </source>
</reference>
<dbReference type="Proteomes" id="UP001145145">
    <property type="component" value="Unassembled WGS sequence"/>
</dbReference>
<evidence type="ECO:0000313" key="4">
    <source>
        <dbReference type="Proteomes" id="UP001145145"/>
    </source>
</evidence>
<evidence type="ECO:0000313" key="3">
    <source>
        <dbReference type="EMBL" id="GLG92184.1"/>
    </source>
</evidence>
<feature type="transmembrane region" description="Helical" evidence="1">
    <location>
        <begin position="84"/>
        <end position="106"/>
    </location>
</feature>